<keyword evidence="1" id="KW-0805">Transcription regulation</keyword>
<protein>
    <submittedName>
        <fullName evidence="5">Substrate-binding domain-containing protein</fullName>
    </submittedName>
</protein>
<dbReference type="GO" id="GO:0000976">
    <property type="term" value="F:transcription cis-regulatory region binding"/>
    <property type="evidence" value="ECO:0007669"/>
    <property type="project" value="TreeGrafter"/>
</dbReference>
<dbReference type="SMART" id="SM00354">
    <property type="entry name" value="HTH_LACI"/>
    <property type="match status" value="1"/>
</dbReference>
<evidence type="ECO:0000256" key="1">
    <source>
        <dbReference type="ARBA" id="ARBA00023015"/>
    </source>
</evidence>
<proteinExistence type="predicted"/>
<dbReference type="CDD" id="cd19974">
    <property type="entry name" value="PBP1_LacI-like"/>
    <property type="match status" value="1"/>
</dbReference>
<sequence>MKNRQVTMKDIAKRMGVSSVTISKALNDKDGVSEELKAEIKRVSIEMGYRINTLAKSMKEGYSYNIGILIPERFTGDLQSFYMKFYNQVSKVLENYNYYAILEILDKKDEEELNFPRIYSENKVDGIIVLGQLNNDYIEMFQNIDIPNVFLDFYTDNSQFDSIVTDNFYGVYELTNYLIKLGHTNIGFVGNIHSTSSIQDRYLGYYKSLLEHNIPLKDSYIFKDRDDYGKYLDIELTGDLPTAFVCNCDQVAYNLIRRLNSLGYNVPNDFSVVGFDDDIYASLTTPPLTTVAVDVKEMSSVAVKIIIKKIKDKTAKYGRILIKGNVIYRESVNRIDCYSKS</sequence>
<dbReference type="Pfam" id="PF13377">
    <property type="entry name" value="Peripla_BP_3"/>
    <property type="match status" value="1"/>
</dbReference>
<dbReference type="PROSITE" id="PS50932">
    <property type="entry name" value="HTH_LACI_2"/>
    <property type="match status" value="1"/>
</dbReference>
<evidence type="ECO:0000259" key="4">
    <source>
        <dbReference type="PROSITE" id="PS50932"/>
    </source>
</evidence>
<organism evidence="5 6">
    <name type="scientific">Natronobacillus azotifigens</name>
    <dbReference type="NCBI Taxonomy" id="472978"/>
    <lineage>
        <taxon>Bacteria</taxon>
        <taxon>Bacillati</taxon>
        <taxon>Bacillota</taxon>
        <taxon>Bacilli</taxon>
        <taxon>Bacillales</taxon>
        <taxon>Bacillaceae</taxon>
        <taxon>Natronobacillus</taxon>
    </lineage>
</organism>
<accession>A0A9J6RBN5</accession>
<dbReference type="InterPro" id="IPR010982">
    <property type="entry name" value="Lambda_DNA-bd_dom_sf"/>
</dbReference>
<evidence type="ECO:0000256" key="3">
    <source>
        <dbReference type="ARBA" id="ARBA00023163"/>
    </source>
</evidence>
<name>A0A9J6RBN5_9BACI</name>
<dbReference type="PANTHER" id="PTHR30146:SF109">
    <property type="entry name" value="HTH-TYPE TRANSCRIPTIONAL REGULATOR GALS"/>
    <property type="match status" value="1"/>
</dbReference>
<dbReference type="InterPro" id="IPR028082">
    <property type="entry name" value="Peripla_BP_I"/>
</dbReference>
<reference evidence="5" key="1">
    <citation type="submission" date="2022-11" db="EMBL/GenBank/DDBJ databases">
        <title>WGS of Natronobacillus azotifigens 24KS-1, an anaerobic diazotrophic haloalkaliphile from soda-rich habitats.</title>
        <authorList>
            <person name="Sorokin D.Y."/>
            <person name="Merkel A.Y."/>
        </authorList>
    </citation>
    <scope>NUCLEOTIDE SEQUENCE</scope>
    <source>
        <strain evidence="5">24KS-1</strain>
    </source>
</reference>
<evidence type="ECO:0000313" key="5">
    <source>
        <dbReference type="EMBL" id="MCZ0703096.1"/>
    </source>
</evidence>
<keyword evidence="3" id="KW-0804">Transcription</keyword>
<keyword evidence="6" id="KW-1185">Reference proteome</keyword>
<dbReference type="InterPro" id="IPR046335">
    <property type="entry name" value="LacI/GalR-like_sensor"/>
</dbReference>
<dbReference type="InterPro" id="IPR000843">
    <property type="entry name" value="HTH_LacI"/>
</dbReference>
<dbReference type="Pfam" id="PF00356">
    <property type="entry name" value="LacI"/>
    <property type="match status" value="1"/>
</dbReference>
<dbReference type="CDD" id="cd01392">
    <property type="entry name" value="HTH_LacI"/>
    <property type="match status" value="1"/>
</dbReference>
<dbReference type="SUPFAM" id="SSF47413">
    <property type="entry name" value="lambda repressor-like DNA-binding domains"/>
    <property type="match status" value="1"/>
</dbReference>
<dbReference type="SUPFAM" id="SSF53822">
    <property type="entry name" value="Periplasmic binding protein-like I"/>
    <property type="match status" value="1"/>
</dbReference>
<comment type="caution">
    <text evidence="5">The sequence shown here is derived from an EMBL/GenBank/DDBJ whole genome shotgun (WGS) entry which is preliminary data.</text>
</comment>
<dbReference type="Proteomes" id="UP001084197">
    <property type="component" value="Unassembled WGS sequence"/>
</dbReference>
<evidence type="ECO:0000313" key="6">
    <source>
        <dbReference type="Proteomes" id="UP001084197"/>
    </source>
</evidence>
<evidence type="ECO:0000256" key="2">
    <source>
        <dbReference type="ARBA" id="ARBA00023125"/>
    </source>
</evidence>
<feature type="domain" description="HTH lacI-type" evidence="4">
    <location>
        <begin position="6"/>
        <end position="60"/>
    </location>
</feature>
<gene>
    <name evidence="5" type="ORF">OWO01_07715</name>
</gene>
<dbReference type="Gene3D" id="1.10.260.40">
    <property type="entry name" value="lambda repressor-like DNA-binding domains"/>
    <property type="match status" value="1"/>
</dbReference>
<dbReference type="RefSeq" id="WP_268779866.1">
    <property type="nucleotide sequence ID" value="NZ_JAPRAT010000012.1"/>
</dbReference>
<dbReference type="EMBL" id="JAPRAT010000012">
    <property type="protein sequence ID" value="MCZ0703096.1"/>
    <property type="molecule type" value="Genomic_DNA"/>
</dbReference>
<keyword evidence="2" id="KW-0238">DNA-binding</keyword>
<dbReference type="AlphaFoldDB" id="A0A9J6RBN5"/>
<dbReference type="PANTHER" id="PTHR30146">
    <property type="entry name" value="LACI-RELATED TRANSCRIPTIONAL REPRESSOR"/>
    <property type="match status" value="1"/>
</dbReference>
<dbReference type="GO" id="GO:0003700">
    <property type="term" value="F:DNA-binding transcription factor activity"/>
    <property type="evidence" value="ECO:0007669"/>
    <property type="project" value="TreeGrafter"/>
</dbReference>
<dbReference type="Gene3D" id="3.40.50.2300">
    <property type="match status" value="2"/>
</dbReference>